<evidence type="ECO:0000313" key="8">
    <source>
        <dbReference type="EMBL" id="ARN80070.1"/>
    </source>
</evidence>
<keyword evidence="3" id="KW-1003">Cell membrane</keyword>
<feature type="transmembrane region" description="Helical" evidence="7">
    <location>
        <begin position="81"/>
        <end position="101"/>
    </location>
</feature>
<evidence type="ECO:0000256" key="6">
    <source>
        <dbReference type="ARBA" id="ARBA00023136"/>
    </source>
</evidence>
<dbReference type="RefSeq" id="WP_085770125.1">
    <property type="nucleotide sequence ID" value="NZ_AP027149.1"/>
</dbReference>
<dbReference type="EMBL" id="CP019948">
    <property type="protein sequence ID" value="ARN80070.1"/>
    <property type="molecule type" value="Genomic_DNA"/>
</dbReference>
<name>A0A1W6MR37_9HYPH</name>
<gene>
    <name evidence="8" type="ORF">B1812_02085</name>
</gene>
<dbReference type="InterPro" id="IPR051907">
    <property type="entry name" value="DoxX-like_oxidoreductase"/>
</dbReference>
<sequence length="160" mass="17465">MNFLRRSQGVLDAIPSLVALFVRIVAAHPFFVSGQTKVDGPQIGATILGQEISYTLPTSIRDATFALFAQEYKVPLLSPQIAAYLATAMESVLPILLVLGLLTRLSALGLLAMTLVIQIFVFPDAWWTVHAYWAALLLVLIVRGPGALALDRLFCRGDDR</sequence>
<dbReference type="PANTHER" id="PTHR33452:SF1">
    <property type="entry name" value="INNER MEMBRANE PROTEIN YPHA-RELATED"/>
    <property type="match status" value="1"/>
</dbReference>
<keyword evidence="4 7" id="KW-0812">Transmembrane</keyword>
<dbReference type="GO" id="GO:0005886">
    <property type="term" value="C:plasma membrane"/>
    <property type="evidence" value="ECO:0007669"/>
    <property type="project" value="UniProtKB-SubCell"/>
</dbReference>
<protein>
    <submittedName>
        <fullName evidence="8">DoxX family protein</fullName>
    </submittedName>
</protein>
<evidence type="ECO:0000256" key="5">
    <source>
        <dbReference type="ARBA" id="ARBA00022989"/>
    </source>
</evidence>
<evidence type="ECO:0000256" key="1">
    <source>
        <dbReference type="ARBA" id="ARBA00004651"/>
    </source>
</evidence>
<reference evidence="8 9" key="1">
    <citation type="submission" date="2017-02" db="EMBL/GenBank/DDBJ databases">
        <authorList>
            <person name="Peterson S.W."/>
        </authorList>
    </citation>
    <scope>NUCLEOTIDE SEQUENCE [LARGE SCALE GENOMIC DNA]</scope>
    <source>
        <strain evidence="8 9">S285</strain>
    </source>
</reference>
<dbReference type="STRING" id="655015.B1812_02085"/>
<keyword evidence="5 7" id="KW-1133">Transmembrane helix</keyword>
<keyword evidence="9" id="KW-1185">Reference proteome</keyword>
<dbReference type="PANTHER" id="PTHR33452">
    <property type="entry name" value="OXIDOREDUCTASE CATD-RELATED"/>
    <property type="match status" value="1"/>
</dbReference>
<keyword evidence="6 7" id="KW-0472">Membrane</keyword>
<evidence type="ECO:0000256" key="7">
    <source>
        <dbReference type="SAM" id="Phobius"/>
    </source>
</evidence>
<evidence type="ECO:0000256" key="2">
    <source>
        <dbReference type="ARBA" id="ARBA00006679"/>
    </source>
</evidence>
<comment type="subcellular location">
    <subcellularLocation>
        <location evidence="1">Cell membrane</location>
        <topology evidence="1">Multi-pass membrane protein</topology>
    </subcellularLocation>
</comment>
<dbReference type="AlphaFoldDB" id="A0A1W6MR37"/>
<comment type="similarity">
    <text evidence="2">Belongs to the DoxX family.</text>
</comment>
<accession>A0A1W6MR37</accession>
<feature type="transmembrane region" description="Helical" evidence="7">
    <location>
        <begin position="108"/>
        <end position="126"/>
    </location>
</feature>
<proteinExistence type="inferred from homology"/>
<dbReference type="InterPro" id="IPR032808">
    <property type="entry name" value="DoxX"/>
</dbReference>
<evidence type="ECO:0000313" key="9">
    <source>
        <dbReference type="Proteomes" id="UP000193978"/>
    </source>
</evidence>
<feature type="transmembrane region" description="Helical" evidence="7">
    <location>
        <begin position="132"/>
        <end position="150"/>
    </location>
</feature>
<dbReference type="Proteomes" id="UP000193978">
    <property type="component" value="Chromosome"/>
</dbReference>
<evidence type="ECO:0000256" key="3">
    <source>
        <dbReference type="ARBA" id="ARBA00022475"/>
    </source>
</evidence>
<feature type="transmembrane region" description="Helical" evidence="7">
    <location>
        <begin position="12"/>
        <end position="31"/>
    </location>
</feature>
<organism evidence="8 9">
    <name type="scientific">Methylocystis bryophila</name>
    <dbReference type="NCBI Taxonomy" id="655015"/>
    <lineage>
        <taxon>Bacteria</taxon>
        <taxon>Pseudomonadati</taxon>
        <taxon>Pseudomonadota</taxon>
        <taxon>Alphaproteobacteria</taxon>
        <taxon>Hyphomicrobiales</taxon>
        <taxon>Methylocystaceae</taxon>
        <taxon>Methylocystis</taxon>
    </lineage>
</organism>
<evidence type="ECO:0000256" key="4">
    <source>
        <dbReference type="ARBA" id="ARBA00022692"/>
    </source>
</evidence>
<dbReference type="OrthoDB" id="121744at2"/>
<dbReference type="KEGG" id="mbry:B1812_02085"/>
<dbReference type="Pfam" id="PF07681">
    <property type="entry name" value="DoxX"/>
    <property type="match status" value="1"/>
</dbReference>